<dbReference type="GeneID" id="6079275"/>
<proteinExistence type="predicted"/>
<organism evidence="2">
    <name type="scientific">Laccaria bicolor (strain S238N-H82 / ATCC MYA-4686)</name>
    <name type="common">Bicoloured deceiver</name>
    <name type="synonym">Laccaria laccata var. bicolor</name>
    <dbReference type="NCBI Taxonomy" id="486041"/>
    <lineage>
        <taxon>Eukaryota</taxon>
        <taxon>Fungi</taxon>
        <taxon>Dikarya</taxon>
        <taxon>Basidiomycota</taxon>
        <taxon>Agaricomycotina</taxon>
        <taxon>Agaricomycetes</taxon>
        <taxon>Agaricomycetidae</taxon>
        <taxon>Agaricales</taxon>
        <taxon>Agaricineae</taxon>
        <taxon>Hydnangiaceae</taxon>
        <taxon>Laccaria</taxon>
    </lineage>
</organism>
<dbReference type="STRING" id="486041.B0DIL2"/>
<dbReference type="HOGENOM" id="CLU_010194_17_0_1"/>
<sequence length="143" mass="15492">MDLGLALQLLEKLSEEIRTSREQAAPFAAESYSVQGIASACGAIRNHYPSPEYNIRAAVFSVGYAVWKPFLEVNPEEVQTSLQTNIASAFTKFSRKAILSFKENDIENGKRGILIFTGATASLRGDVVTSAIATGKHGLRVLS</sequence>
<dbReference type="AlphaFoldDB" id="B0DIL2"/>
<evidence type="ECO:0000313" key="1">
    <source>
        <dbReference type="EMBL" id="EDR05588.1"/>
    </source>
</evidence>
<dbReference type="PANTHER" id="PTHR43431:SF7">
    <property type="entry name" value="OXIDOREDUCTASE, SHORT CHAIN DEHYDROGENASE_REDUCTASE FAMILY (AFU_ORTHOLOGUE AFUA_5G14000)"/>
    <property type="match status" value="1"/>
</dbReference>
<protein>
    <submittedName>
        <fullName evidence="1">Predicted protein</fullName>
    </submittedName>
</protein>
<dbReference type="Gene3D" id="3.40.50.720">
    <property type="entry name" value="NAD(P)-binding Rossmann-like Domain"/>
    <property type="match status" value="1"/>
</dbReference>
<accession>B0DIL2</accession>
<dbReference type="InterPro" id="IPR036291">
    <property type="entry name" value="NAD(P)-bd_dom_sf"/>
</dbReference>
<evidence type="ECO:0000313" key="2">
    <source>
        <dbReference type="Proteomes" id="UP000001194"/>
    </source>
</evidence>
<dbReference type="EMBL" id="DS547112">
    <property type="protein sequence ID" value="EDR05588.1"/>
    <property type="molecule type" value="Genomic_DNA"/>
</dbReference>
<name>B0DIL2_LACBS</name>
<dbReference type="PANTHER" id="PTHR43431">
    <property type="entry name" value="OXIDOREDUCTASE, SHORT CHAIN DEHYDROGENASE/REDUCTASE FAMILY (AFU_ORTHOLOGUE AFUA_5G14000)"/>
    <property type="match status" value="1"/>
</dbReference>
<dbReference type="SUPFAM" id="SSF51735">
    <property type="entry name" value="NAD(P)-binding Rossmann-fold domains"/>
    <property type="match status" value="1"/>
</dbReference>
<keyword evidence="2" id="KW-1185">Reference proteome</keyword>
<gene>
    <name evidence="1" type="ORF">LACBIDRAFT_302910</name>
</gene>
<reference evidence="1 2" key="1">
    <citation type="journal article" date="2008" name="Nature">
        <title>The genome of Laccaria bicolor provides insights into mycorrhizal symbiosis.</title>
        <authorList>
            <person name="Martin F."/>
            <person name="Aerts A."/>
            <person name="Ahren D."/>
            <person name="Brun A."/>
            <person name="Danchin E.G.J."/>
            <person name="Duchaussoy F."/>
            <person name="Gibon J."/>
            <person name="Kohler A."/>
            <person name="Lindquist E."/>
            <person name="Pereda V."/>
            <person name="Salamov A."/>
            <person name="Shapiro H.J."/>
            <person name="Wuyts J."/>
            <person name="Blaudez D."/>
            <person name="Buee M."/>
            <person name="Brokstein P."/>
            <person name="Canbaeck B."/>
            <person name="Cohen D."/>
            <person name="Courty P.E."/>
            <person name="Coutinho P.M."/>
            <person name="Delaruelle C."/>
            <person name="Detter J.C."/>
            <person name="Deveau A."/>
            <person name="DiFazio S."/>
            <person name="Duplessis S."/>
            <person name="Fraissinet-Tachet L."/>
            <person name="Lucic E."/>
            <person name="Frey-Klett P."/>
            <person name="Fourrey C."/>
            <person name="Feussner I."/>
            <person name="Gay G."/>
            <person name="Grimwood J."/>
            <person name="Hoegger P.J."/>
            <person name="Jain P."/>
            <person name="Kilaru S."/>
            <person name="Labbe J."/>
            <person name="Lin Y.C."/>
            <person name="Legue V."/>
            <person name="Le Tacon F."/>
            <person name="Marmeisse R."/>
            <person name="Melayah D."/>
            <person name="Montanini B."/>
            <person name="Muratet M."/>
            <person name="Nehls U."/>
            <person name="Niculita-Hirzel H."/>
            <person name="Oudot-Le Secq M.P."/>
            <person name="Peter M."/>
            <person name="Quesneville H."/>
            <person name="Rajashekar B."/>
            <person name="Reich M."/>
            <person name="Rouhier N."/>
            <person name="Schmutz J."/>
            <person name="Yin T."/>
            <person name="Chalot M."/>
            <person name="Henrissat B."/>
            <person name="Kuees U."/>
            <person name="Lucas S."/>
            <person name="Van de Peer Y."/>
            <person name="Podila G.K."/>
            <person name="Polle A."/>
            <person name="Pukkila P.J."/>
            <person name="Richardson P.M."/>
            <person name="Rouze P."/>
            <person name="Sanders I.R."/>
            <person name="Stajich J.E."/>
            <person name="Tunlid A."/>
            <person name="Tuskan G."/>
            <person name="Grigoriev I.V."/>
        </authorList>
    </citation>
    <scope>NUCLEOTIDE SEQUENCE [LARGE SCALE GENOMIC DNA]</scope>
    <source>
        <strain evidence="2">S238N-H82 / ATCC MYA-4686</strain>
    </source>
</reference>
<dbReference type="OrthoDB" id="5399006at2759"/>
<dbReference type="Proteomes" id="UP000001194">
    <property type="component" value="Unassembled WGS sequence"/>
</dbReference>
<dbReference type="InParanoid" id="B0DIL2"/>
<dbReference type="RefSeq" id="XP_001883692.1">
    <property type="nucleotide sequence ID" value="XM_001883657.1"/>
</dbReference>
<dbReference type="KEGG" id="lbc:LACBIDRAFT_302910"/>